<evidence type="ECO:0000313" key="1">
    <source>
        <dbReference type="EMBL" id="XDQ78082.1"/>
    </source>
</evidence>
<protein>
    <recommendedName>
        <fullName evidence="2">Type II toxin-antitoxin system RelE/ParE family toxin</fullName>
    </recommendedName>
</protein>
<organism evidence="1">
    <name type="scientific">Streptomyces sp. Y1</name>
    <dbReference type="NCBI Taxonomy" id="3238634"/>
    <lineage>
        <taxon>Bacteria</taxon>
        <taxon>Bacillati</taxon>
        <taxon>Actinomycetota</taxon>
        <taxon>Actinomycetes</taxon>
        <taxon>Kitasatosporales</taxon>
        <taxon>Streptomycetaceae</taxon>
        <taxon>Streptomyces</taxon>
    </lineage>
</organism>
<proteinExistence type="predicted"/>
<reference evidence="1" key="1">
    <citation type="submission" date="2024-07" db="EMBL/GenBank/DDBJ databases">
        <authorList>
            <person name="Yu S.T."/>
        </authorList>
    </citation>
    <scope>NUCLEOTIDE SEQUENCE</scope>
    <source>
        <strain evidence="1">Y1</strain>
    </source>
</reference>
<gene>
    <name evidence="1" type="ORF">AB2U05_06155</name>
</gene>
<name>A0AB39TFU2_9ACTN</name>
<evidence type="ECO:0008006" key="2">
    <source>
        <dbReference type="Google" id="ProtNLM"/>
    </source>
</evidence>
<accession>A0AB39TFU2</accession>
<dbReference type="AlphaFoldDB" id="A0AB39TFU2"/>
<dbReference type="EMBL" id="CP163445">
    <property type="protein sequence ID" value="XDQ78082.1"/>
    <property type="molecule type" value="Genomic_DNA"/>
</dbReference>
<dbReference type="RefSeq" id="WP_369182646.1">
    <property type="nucleotide sequence ID" value="NZ_CP163445.1"/>
</dbReference>
<sequence length="102" mass="11998">MTRRWALVVEEVVGVGRDRTWGHQVLAEVVGTREEAVEELRRIAPTFTPQHPMSPRHQMLLRDGDTFLLISRGSMRDYHCVFRVWELLWDSKRPEVQADRNS</sequence>